<name>A0A7D4BFL5_9EURY</name>
<dbReference type="KEGG" id="hsai:HPS36_16565"/>
<feature type="transmembrane region" description="Helical" evidence="1">
    <location>
        <begin position="35"/>
        <end position="53"/>
    </location>
</feature>
<dbReference type="EMBL" id="CP053943">
    <property type="protein sequence ID" value="QKG94491.1"/>
    <property type="molecule type" value="Genomic_DNA"/>
</dbReference>
<organism evidence="2 3">
    <name type="scientific">Halorubrum salinarum</name>
    <dbReference type="NCBI Taxonomy" id="2739057"/>
    <lineage>
        <taxon>Archaea</taxon>
        <taxon>Methanobacteriati</taxon>
        <taxon>Methanobacteriota</taxon>
        <taxon>Stenosarchaea group</taxon>
        <taxon>Halobacteria</taxon>
        <taxon>Halobacteriales</taxon>
        <taxon>Haloferacaceae</taxon>
        <taxon>Halorubrum</taxon>
    </lineage>
</organism>
<geneLocation type="plasmid" evidence="3">
    <name>phar02</name>
</geneLocation>
<evidence type="ECO:0000313" key="3">
    <source>
        <dbReference type="Proteomes" id="UP000505020"/>
    </source>
</evidence>
<gene>
    <name evidence="2" type="ORF">HPS36_16565</name>
</gene>
<evidence type="ECO:0000256" key="1">
    <source>
        <dbReference type="SAM" id="Phobius"/>
    </source>
</evidence>
<keyword evidence="1" id="KW-0472">Membrane</keyword>
<dbReference type="AlphaFoldDB" id="A0A7D4BFL5"/>
<accession>A0A7D4BFL5</accession>
<dbReference type="RefSeq" id="WP_155118453.1">
    <property type="nucleotide sequence ID" value="NZ_CP053943.1"/>
</dbReference>
<sequence>MLTSYSELLLTGIILASTAYTVSKTPAIWHQYEGIYGHLLVGVPLVGLLFGIAHLGMLTPLPHGLLAAVETGALLGVIVVLGALGYIHPRLGYSGGESR</sequence>
<keyword evidence="1" id="KW-1133">Transmembrane helix</keyword>
<keyword evidence="3" id="KW-1185">Reference proteome</keyword>
<dbReference type="GeneID" id="55596649"/>
<keyword evidence="1" id="KW-0812">Transmembrane</keyword>
<dbReference type="Proteomes" id="UP000505020">
    <property type="component" value="Plasmid pHAR02"/>
</dbReference>
<feature type="transmembrane region" description="Helical" evidence="1">
    <location>
        <begin position="65"/>
        <end position="87"/>
    </location>
</feature>
<evidence type="ECO:0000313" key="2">
    <source>
        <dbReference type="EMBL" id="QKG94491.1"/>
    </source>
</evidence>
<reference evidence="2 3" key="1">
    <citation type="submission" date="2020-05" db="EMBL/GenBank/DDBJ databases">
        <title>Halorubrum RHB-C sp.nov., an extremely halophilic archaeon isolated from solar salt farm.</title>
        <authorList>
            <person name="Ho H."/>
            <person name="Danganan R.E."/>
            <person name="Dedeles G.R."/>
            <person name="Kim S.-G."/>
        </authorList>
    </citation>
    <scope>NUCLEOTIDE SEQUENCE [LARGE SCALE GENOMIC DNA]</scope>
    <source>
        <strain evidence="2 3">RHB-C</strain>
        <plasmid evidence="3">phar02</plasmid>
    </source>
</reference>
<proteinExistence type="predicted"/>
<keyword evidence="2" id="KW-0614">Plasmid</keyword>
<protein>
    <submittedName>
        <fullName evidence="2">Uncharacterized protein</fullName>
    </submittedName>
</protein>